<dbReference type="InterPro" id="IPR001650">
    <property type="entry name" value="Helicase_C-like"/>
</dbReference>
<dbReference type="PANTHER" id="PTHR41313">
    <property type="entry name" value="ADENINE-SPECIFIC METHYLTRANSFERASE"/>
    <property type="match status" value="1"/>
</dbReference>
<dbReference type="EMBL" id="CABQ01000136">
    <property type="protein sequence ID" value="CBI07759.1"/>
    <property type="molecule type" value="Genomic_DNA"/>
</dbReference>
<proteinExistence type="predicted"/>
<gene>
    <name evidence="2" type="ORF">CARN6_1141</name>
</gene>
<dbReference type="PROSITE" id="PS51194">
    <property type="entry name" value="HELICASE_CTER"/>
    <property type="match status" value="1"/>
</dbReference>
<dbReference type="PANTHER" id="PTHR41313:SF1">
    <property type="entry name" value="DNA METHYLASE ADENINE-SPECIFIC DOMAIN-CONTAINING PROTEIN"/>
    <property type="match status" value="1"/>
</dbReference>
<dbReference type="Pfam" id="PF00271">
    <property type="entry name" value="Helicase_C"/>
    <property type="match status" value="1"/>
</dbReference>
<comment type="caution">
    <text evidence="2">The sequence shown here is derived from an EMBL/GenBank/DDBJ whole genome shotgun (WGS) entry which is preliminary data.</text>
</comment>
<dbReference type="AlphaFoldDB" id="E6QKJ1"/>
<evidence type="ECO:0000313" key="2">
    <source>
        <dbReference type="EMBL" id="CBI07759.1"/>
    </source>
</evidence>
<name>E6QKJ1_9ZZZZ</name>
<dbReference type="Gene3D" id="3.40.50.300">
    <property type="entry name" value="P-loop containing nucleotide triphosphate hydrolases"/>
    <property type="match status" value="1"/>
</dbReference>
<protein>
    <recommendedName>
        <fullName evidence="1">Helicase C-terminal domain-containing protein</fullName>
    </recommendedName>
</protein>
<evidence type="ECO:0000259" key="1">
    <source>
        <dbReference type="PROSITE" id="PS51194"/>
    </source>
</evidence>
<organism evidence="2">
    <name type="scientific">mine drainage metagenome</name>
    <dbReference type="NCBI Taxonomy" id="410659"/>
    <lineage>
        <taxon>unclassified sequences</taxon>
        <taxon>metagenomes</taxon>
        <taxon>ecological metagenomes</taxon>
    </lineage>
</organism>
<accession>E6QKJ1</accession>
<dbReference type="InterPro" id="IPR052933">
    <property type="entry name" value="DNA_Protect_Modify"/>
</dbReference>
<dbReference type="InterPro" id="IPR027417">
    <property type="entry name" value="P-loop_NTPase"/>
</dbReference>
<reference evidence="2" key="1">
    <citation type="submission" date="2009-10" db="EMBL/GenBank/DDBJ databases">
        <title>Diversity of trophic interactions inside an arsenic-rich microbial ecosystem.</title>
        <authorList>
            <person name="Bertin P.N."/>
            <person name="Heinrich-Salmeron A."/>
            <person name="Pelletier E."/>
            <person name="Goulhen-Chollet F."/>
            <person name="Arsene-Ploetze F."/>
            <person name="Gallien S."/>
            <person name="Calteau A."/>
            <person name="Vallenet D."/>
            <person name="Casiot C."/>
            <person name="Chane-Woon-Ming B."/>
            <person name="Giloteaux L."/>
            <person name="Barakat M."/>
            <person name="Bonnefoy V."/>
            <person name="Bruneel O."/>
            <person name="Chandler M."/>
            <person name="Cleiss J."/>
            <person name="Duran R."/>
            <person name="Elbaz-Poulichet F."/>
            <person name="Fonknechten N."/>
            <person name="Lauga B."/>
            <person name="Mornico D."/>
            <person name="Ortet P."/>
            <person name="Schaeffer C."/>
            <person name="Siguier P."/>
            <person name="Alexander Thil Smith A."/>
            <person name="Van Dorsselaer A."/>
            <person name="Weissenbach J."/>
            <person name="Medigue C."/>
            <person name="Le Paslier D."/>
        </authorList>
    </citation>
    <scope>NUCLEOTIDE SEQUENCE</scope>
</reference>
<dbReference type="SUPFAM" id="SSF52540">
    <property type="entry name" value="P-loop containing nucleoside triphosphate hydrolases"/>
    <property type="match status" value="1"/>
</dbReference>
<sequence>MMQDEAEEAGYITLPKAVRKDMLVKVTPAQEPLLQSIAERGELLSLPMSDPERPDPTEDNWLKLDSDACAISLDARLYDPTCPDDPDSKANTAVRTTLDVLRRTEAERGTVIIFADRYQRGDFNLFEDMKKKLIAAGVPREQVAIVHDFKKGKEFFGLQQAMRAGRVRVLLGTTEKCGIGVNIQTRLKALIDLDLPQRPDQLEQRHGRIRRSGNTFSEVEFYRMISEPRDVASPKAHDLQRAQLLERKQTFLSQFKSGGRMGRKIEDIAGETRLSPQIFALAKAQATGNPLALEKIKLEYEIKNLTLLARSNRLDHYNNRQQLLNVEYRIAHLQDKLPQLKKASETFKSHERRDDEGKLLSLQVRFNGLEFSKLKDANEYLRTVTLDSTTQLTVNGLDIPLAVSDALIKDELGTITDITAVRYNLAGEWFDVPRPEAHMGLPSAQSLLTSVLRRGGDLPSKILEAEATIQGNEATLGRLHTALGYESPYETKLKEYEQRLAEIDKELLGKTEEVEELVDAETEELSSSKILSADQEITDNNEIVRAETMEDKSPAQVAVDDAPGEILEVAAMQTPRSKRMQTADRGR</sequence>
<feature type="domain" description="Helicase C-terminal" evidence="1">
    <location>
        <begin position="96"/>
        <end position="259"/>
    </location>
</feature>